<proteinExistence type="predicted"/>
<dbReference type="EMBL" id="FNBP01000017">
    <property type="protein sequence ID" value="SDG99782.1"/>
    <property type="molecule type" value="Genomic_DNA"/>
</dbReference>
<dbReference type="STRING" id="218672.SAMN04489759_1174"/>
<dbReference type="OrthoDB" id="7866784at2"/>
<dbReference type="AlphaFoldDB" id="A0A1G7YT78"/>
<gene>
    <name evidence="1" type="ORF">SAMN04489759_1174</name>
</gene>
<accession>A0A1G7YT78</accession>
<dbReference type="RefSeq" id="WP_093744125.1">
    <property type="nucleotide sequence ID" value="NZ_FNBP01000017.1"/>
</dbReference>
<evidence type="ECO:0000313" key="2">
    <source>
        <dbReference type="Proteomes" id="UP000199399"/>
    </source>
</evidence>
<dbReference type="Proteomes" id="UP000199399">
    <property type="component" value="Unassembled WGS sequence"/>
</dbReference>
<sequence>MSKTPLFSLSAEEDGRSLGTVYSTSSKTLRVFGAAYMRDPKTRGEITLKNPEGRAVASFDVWQDRWSETAETFE</sequence>
<evidence type="ECO:0000313" key="1">
    <source>
        <dbReference type="EMBL" id="SDG99782.1"/>
    </source>
</evidence>
<keyword evidence="2" id="KW-1185">Reference proteome</keyword>
<reference evidence="2" key="1">
    <citation type="submission" date="2016-10" db="EMBL/GenBank/DDBJ databases">
        <authorList>
            <person name="Varghese N."/>
            <person name="Submissions S."/>
        </authorList>
    </citation>
    <scope>NUCLEOTIDE SEQUENCE [LARGE SCALE GENOMIC DNA]</scope>
    <source>
        <strain evidence="2">DSM 16477</strain>
    </source>
</reference>
<name>A0A1G7YT78_9RHOB</name>
<organism evidence="1 2">
    <name type="scientific">Sulfitobacter delicatus</name>
    <dbReference type="NCBI Taxonomy" id="218672"/>
    <lineage>
        <taxon>Bacteria</taxon>
        <taxon>Pseudomonadati</taxon>
        <taxon>Pseudomonadota</taxon>
        <taxon>Alphaproteobacteria</taxon>
        <taxon>Rhodobacterales</taxon>
        <taxon>Roseobacteraceae</taxon>
        <taxon>Sulfitobacter</taxon>
    </lineage>
</organism>
<protein>
    <submittedName>
        <fullName evidence="1">Uncharacterized protein</fullName>
    </submittedName>
</protein>